<dbReference type="PANTHER" id="PTHR43152:SF3">
    <property type="entry name" value="UVRABC SYSTEM PROTEIN A"/>
    <property type="match status" value="1"/>
</dbReference>
<dbReference type="GO" id="GO:0005737">
    <property type="term" value="C:cytoplasm"/>
    <property type="evidence" value="ECO:0007669"/>
    <property type="project" value="UniProtKB-SubCell"/>
</dbReference>
<dbReference type="NCBIfam" id="TIGR00630">
    <property type="entry name" value="uvra"/>
    <property type="match status" value="1"/>
</dbReference>
<keyword evidence="7 17" id="KW-0228">DNA excision</keyword>
<evidence type="ECO:0000256" key="15">
    <source>
        <dbReference type="ARBA" id="ARBA00039316"/>
    </source>
</evidence>
<feature type="binding site" evidence="17">
    <location>
        <begin position="35"/>
        <end position="42"/>
    </location>
    <ligand>
        <name>ATP</name>
        <dbReference type="ChEBI" id="CHEBI:30616"/>
    </ligand>
</feature>
<evidence type="ECO:0000256" key="11">
    <source>
        <dbReference type="ARBA" id="ARBA00022881"/>
    </source>
</evidence>
<comment type="subunit">
    <text evidence="17">Forms a heterotetramer with UvrB during the search for lesions.</text>
</comment>
<keyword evidence="5 17" id="KW-0547">Nucleotide-binding</keyword>
<dbReference type="GO" id="GO:0006289">
    <property type="term" value="P:nucleotide-excision repair"/>
    <property type="evidence" value="ECO:0007669"/>
    <property type="project" value="UniProtKB-UniRule"/>
</dbReference>
<proteinExistence type="inferred from homology"/>
<dbReference type="Pfam" id="PF17755">
    <property type="entry name" value="UvrA_DNA-bind"/>
    <property type="match status" value="1"/>
</dbReference>
<dbReference type="GO" id="GO:0008270">
    <property type="term" value="F:zinc ion binding"/>
    <property type="evidence" value="ECO:0007669"/>
    <property type="project" value="UniProtKB-UniRule"/>
</dbReference>
<dbReference type="GO" id="GO:0009380">
    <property type="term" value="C:excinuclease repair complex"/>
    <property type="evidence" value="ECO:0007669"/>
    <property type="project" value="InterPro"/>
</dbReference>
<name>A0A1G2PJ65_TERXR</name>
<dbReference type="Pfam" id="PF17760">
    <property type="entry name" value="UvrA_inter"/>
    <property type="match status" value="1"/>
</dbReference>
<dbReference type="STRING" id="1802363.A2682_02765"/>
<dbReference type="InterPro" id="IPR003439">
    <property type="entry name" value="ABC_transporter-like_ATP-bd"/>
</dbReference>
<organism evidence="19 20">
    <name type="scientific">Terrybacteria sp. (strain RIFCSPHIGHO2_01_FULL_58_15)</name>
    <dbReference type="NCBI Taxonomy" id="1802363"/>
    <lineage>
        <taxon>Bacteria</taxon>
        <taxon>Candidatus Terryibacteriota</taxon>
    </lineage>
</organism>
<dbReference type="GO" id="GO:0005524">
    <property type="term" value="F:ATP binding"/>
    <property type="evidence" value="ECO:0007669"/>
    <property type="project" value="UniProtKB-UniRule"/>
</dbReference>
<evidence type="ECO:0000259" key="18">
    <source>
        <dbReference type="PROSITE" id="PS50893"/>
    </source>
</evidence>
<evidence type="ECO:0000256" key="3">
    <source>
        <dbReference type="ARBA" id="ARBA00022723"/>
    </source>
</evidence>
<dbReference type="InterPro" id="IPR004602">
    <property type="entry name" value="UvrA"/>
</dbReference>
<dbReference type="PANTHER" id="PTHR43152">
    <property type="entry name" value="UVRABC SYSTEM PROTEIN A"/>
    <property type="match status" value="1"/>
</dbReference>
<evidence type="ECO:0000256" key="10">
    <source>
        <dbReference type="ARBA" id="ARBA00022840"/>
    </source>
</evidence>
<evidence type="ECO:0000256" key="12">
    <source>
        <dbReference type="ARBA" id="ARBA00023125"/>
    </source>
</evidence>
<keyword evidence="10 17" id="KW-0067">ATP-binding</keyword>
<comment type="subcellular location">
    <subcellularLocation>
        <location evidence="1 17">Cytoplasm</location>
    </subcellularLocation>
</comment>
<reference evidence="19 20" key="1">
    <citation type="journal article" date="2016" name="Nat. Commun.">
        <title>Thousands of microbial genomes shed light on interconnected biogeochemical processes in an aquifer system.</title>
        <authorList>
            <person name="Anantharaman K."/>
            <person name="Brown C.T."/>
            <person name="Hug L.A."/>
            <person name="Sharon I."/>
            <person name="Castelle C.J."/>
            <person name="Probst A.J."/>
            <person name="Thomas B.C."/>
            <person name="Singh A."/>
            <person name="Wilkins M.J."/>
            <person name="Karaoz U."/>
            <person name="Brodie E.L."/>
            <person name="Williams K.H."/>
            <person name="Hubbard S.S."/>
            <person name="Banfield J.F."/>
        </authorList>
    </citation>
    <scope>NUCLEOTIDE SEQUENCE [LARGE SCALE GENOMIC DNA]</scope>
    <source>
        <strain evidence="20">RIFCSPHIGHO2_01_FULL_58_15</strain>
    </source>
</reference>
<dbReference type="Gene3D" id="3.40.50.300">
    <property type="entry name" value="P-loop containing nucleotide triphosphate hydrolases"/>
    <property type="match status" value="2"/>
</dbReference>
<dbReference type="AlphaFoldDB" id="A0A1G2PJ65"/>
<feature type="domain" description="ABC transporter" evidence="18">
    <location>
        <begin position="607"/>
        <end position="935"/>
    </location>
</feature>
<evidence type="ECO:0000313" key="19">
    <source>
        <dbReference type="EMBL" id="OHA48337.1"/>
    </source>
</evidence>
<evidence type="ECO:0000256" key="6">
    <source>
        <dbReference type="ARBA" id="ARBA00022763"/>
    </source>
</evidence>
<keyword evidence="8 17" id="KW-0863">Zinc-finger</keyword>
<evidence type="ECO:0000256" key="4">
    <source>
        <dbReference type="ARBA" id="ARBA00022737"/>
    </source>
</evidence>
<dbReference type="HAMAP" id="MF_00205">
    <property type="entry name" value="UvrA"/>
    <property type="match status" value="1"/>
</dbReference>
<dbReference type="Proteomes" id="UP000178690">
    <property type="component" value="Unassembled WGS sequence"/>
</dbReference>
<dbReference type="SUPFAM" id="SSF52540">
    <property type="entry name" value="P-loop containing nucleoside triphosphate hydrolases"/>
    <property type="match status" value="2"/>
</dbReference>
<dbReference type="InterPro" id="IPR041102">
    <property type="entry name" value="UvrA_inter"/>
</dbReference>
<dbReference type="GO" id="GO:0003677">
    <property type="term" value="F:DNA binding"/>
    <property type="evidence" value="ECO:0007669"/>
    <property type="project" value="UniProtKB-UniRule"/>
</dbReference>
<dbReference type="Gene3D" id="1.10.8.280">
    <property type="entry name" value="ABC transporter ATPase domain-like"/>
    <property type="match status" value="1"/>
</dbReference>
<comment type="similarity">
    <text evidence="14 17">Belongs to the ABC transporter superfamily. UvrA family.</text>
</comment>
<dbReference type="InterPro" id="IPR027417">
    <property type="entry name" value="P-loop_NTPase"/>
</dbReference>
<keyword evidence="13 17" id="KW-0234">DNA repair</keyword>
<evidence type="ECO:0000256" key="8">
    <source>
        <dbReference type="ARBA" id="ARBA00022771"/>
    </source>
</evidence>
<dbReference type="InterPro" id="IPR013815">
    <property type="entry name" value="ATP_grasp_subdomain_1"/>
</dbReference>
<feature type="zinc finger region" description="C4-type" evidence="17">
    <location>
        <begin position="257"/>
        <end position="284"/>
    </location>
</feature>
<accession>A0A1G2PJ65</accession>
<keyword evidence="4 17" id="KW-0677">Repeat</keyword>
<dbReference type="GO" id="GO:0009381">
    <property type="term" value="F:excinuclease ABC activity"/>
    <property type="evidence" value="ECO:0007669"/>
    <property type="project" value="UniProtKB-UniRule"/>
</dbReference>
<evidence type="ECO:0000256" key="9">
    <source>
        <dbReference type="ARBA" id="ARBA00022833"/>
    </source>
</evidence>
<evidence type="ECO:0000256" key="16">
    <source>
        <dbReference type="ARBA" id="ARBA00042156"/>
    </source>
</evidence>
<dbReference type="Gene3D" id="3.30.1490.20">
    <property type="entry name" value="ATP-grasp fold, A domain"/>
    <property type="match status" value="1"/>
</dbReference>
<dbReference type="SMART" id="SM00382">
    <property type="entry name" value="AAA"/>
    <property type="match status" value="1"/>
</dbReference>
<keyword evidence="11 17" id="KW-0267">Excision nuclease</keyword>
<dbReference type="PROSITE" id="PS00211">
    <property type="entry name" value="ABC_TRANSPORTER_1"/>
    <property type="match status" value="2"/>
</dbReference>
<keyword evidence="6 17" id="KW-0227">DNA damage</keyword>
<gene>
    <name evidence="17" type="primary">uvrA</name>
    <name evidence="19" type="ORF">A2682_02765</name>
</gene>
<dbReference type="EMBL" id="MHST01000021">
    <property type="protein sequence ID" value="OHA48337.1"/>
    <property type="molecule type" value="Genomic_DNA"/>
</dbReference>
<evidence type="ECO:0000313" key="20">
    <source>
        <dbReference type="Proteomes" id="UP000178690"/>
    </source>
</evidence>
<evidence type="ECO:0000256" key="2">
    <source>
        <dbReference type="ARBA" id="ARBA00022490"/>
    </source>
</evidence>
<evidence type="ECO:0000256" key="1">
    <source>
        <dbReference type="ARBA" id="ARBA00004496"/>
    </source>
</evidence>
<keyword evidence="2 17" id="KW-0963">Cytoplasm</keyword>
<keyword evidence="17" id="KW-0742">SOS response</keyword>
<keyword evidence="3 17" id="KW-0479">Metal-binding</keyword>
<dbReference type="InterPro" id="IPR003593">
    <property type="entry name" value="AAA+_ATPase"/>
</dbReference>
<comment type="function">
    <text evidence="17">The UvrABC repair system catalyzes the recognition and processing of DNA lesions. UvrA is an ATPase and a DNA-binding protein. A damage recognition complex composed of 2 UvrA and 2 UvrB subunits scans DNA for abnormalities. When the presence of a lesion has been verified by UvrB, the UvrA molecules dissociate.</text>
</comment>
<keyword evidence="12 17" id="KW-0238">DNA-binding</keyword>
<comment type="caution">
    <text evidence="19">The sequence shown here is derived from an EMBL/GenBank/DDBJ whole genome shotgun (WGS) entry which is preliminary data.</text>
</comment>
<dbReference type="CDD" id="cd03271">
    <property type="entry name" value="ABC_UvrA_II"/>
    <property type="match status" value="1"/>
</dbReference>
<dbReference type="InterPro" id="IPR017871">
    <property type="entry name" value="ABC_transporter-like_CS"/>
</dbReference>
<protein>
    <recommendedName>
        <fullName evidence="15 17">UvrABC system protein A</fullName>
        <shortName evidence="17">UvrA protein</shortName>
    </recommendedName>
    <alternativeName>
        <fullName evidence="16 17">Excinuclease ABC subunit A</fullName>
    </alternativeName>
</protein>
<dbReference type="Gene3D" id="1.20.1580.10">
    <property type="entry name" value="ABC transporter ATPase like domain"/>
    <property type="match status" value="2"/>
</dbReference>
<dbReference type="NCBIfam" id="NF001503">
    <property type="entry name" value="PRK00349.1"/>
    <property type="match status" value="1"/>
</dbReference>
<evidence type="ECO:0000256" key="14">
    <source>
        <dbReference type="ARBA" id="ARBA00038000"/>
    </source>
</evidence>
<dbReference type="PROSITE" id="PS50893">
    <property type="entry name" value="ABC_TRANSPORTER_2"/>
    <property type="match status" value="1"/>
</dbReference>
<dbReference type="FunFam" id="1.20.1580.10:FF:000002">
    <property type="entry name" value="UvrABC system protein A"/>
    <property type="match status" value="1"/>
</dbReference>
<dbReference type="InterPro" id="IPR041552">
    <property type="entry name" value="UvrA_DNA-bd"/>
</dbReference>
<sequence length="938" mass="102952">MDKSHDFIRIRGARVHNLRDVDVDIPRGKLVVITGVSGSGKSSLAFDTLFAEGQRRYVESLSAYARQFLGVMEKPDVEAIEGISPAIAIDQKSVSRNPRSTVGTITEIYDYLRLLYARVGIPHCPQCTREVARQSPQEIARQLLALPVGSELTILAPVVRERKGEYRNLIREIGLAGFRRVRVDGEVLSVEEAFGRRLPRYQAHSIEAVVDRLDVDRSADGKLRLASSVETALKMGNGFLVANTKKGDEAFSETFACDRCGVSLPELEPRTFSFNSPHGACPTCTGIGYTLEVDPRLVVPNTGLTIAEGAIRPWMGASHRLGRHSWYWLMLSDLAGNLAFSLNTPWKDLTRKAQRAILEGHGEFEGVVANLMRRWKESDSEWTRAEIEKYMAVRICAACQGKRLRPEALAVTVAGKHIDEVTAFSIDEAQVFFGALAKRSGGLRASQLEIAKPIAKVVSSRLQFLLDVGLDYLTLERSSTTLAGGEAQRIRLATQIGSRLVGVLYILDEPSIGLHARDQGRLIATLKELRALGNTVVVVEHDAQTIRAADWVIDVGPGAGKHGGRIVFQGTPAELKRAKTLTGEYFSGRMKIHKRNARKGKVHKPRNSSADLLIRGAREHNLQNITARIPLGTFVCVTGVSGSGKSTLVNDILGRALLRYFWNAKVQPGAHDRIEGIPHLDKAIVIDQSPIGRTPRSNPATYTGAFTTVRDLFAGTREAKVRGYGPGRFSFNVKGGRCETCQGDGQRRIEMQFLPDMWVECEECHGKRYNADTLEIEWRGKSVADVLGMTVEDAVRFFEDVPAILSKLETLNRVGLGYITLGQSATTLSGGEAQRIKLASELSRKATGRTLYLLDEPTTGLHFADVEKLVELLSELVEKGNTVLVIEHNLDVIAAADWIIDLGPEGGEGGGRIVAEGPPHEIAKAKGSHTGRYLRSFL</sequence>
<dbReference type="GO" id="GO:0016887">
    <property type="term" value="F:ATP hydrolysis activity"/>
    <property type="evidence" value="ECO:0007669"/>
    <property type="project" value="InterPro"/>
</dbReference>
<keyword evidence="9 17" id="KW-0862">Zinc</keyword>
<feature type="zinc finger region" description="C4-type" evidence="17">
    <location>
        <begin position="738"/>
        <end position="764"/>
    </location>
</feature>
<evidence type="ECO:0000256" key="13">
    <source>
        <dbReference type="ARBA" id="ARBA00023204"/>
    </source>
</evidence>
<evidence type="ECO:0000256" key="7">
    <source>
        <dbReference type="ARBA" id="ARBA00022769"/>
    </source>
</evidence>
<evidence type="ECO:0000256" key="17">
    <source>
        <dbReference type="HAMAP-Rule" id="MF_00205"/>
    </source>
</evidence>
<evidence type="ECO:0000256" key="5">
    <source>
        <dbReference type="ARBA" id="ARBA00022741"/>
    </source>
</evidence>
<dbReference type="CDD" id="cd03270">
    <property type="entry name" value="ABC_UvrA_I"/>
    <property type="match status" value="1"/>
</dbReference>
<feature type="binding site" evidence="17">
    <location>
        <begin position="639"/>
        <end position="646"/>
    </location>
    <ligand>
        <name>ATP</name>
        <dbReference type="ChEBI" id="CHEBI:30616"/>
    </ligand>
</feature>
<dbReference type="GO" id="GO:0009432">
    <property type="term" value="P:SOS response"/>
    <property type="evidence" value="ECO:0007669"/>
    <property type="project" value="UniProtKB-UniRule"/>
</dbReference>